<accession>A0A9X3IZB3</accession>
<organism evidence="2 3">
    <name type="scientific">Nannocystis pusilla</name>
    <dbReference type="NCBI Taxonomy" id="889268"/>
    <lineage>
        <taxon>Bacteria</taxon>
        <taxon>Pseudomonadati</taxon>
        <taxon>Myxococcota</taxon>
        <taxon>Polyangia</taxon>
        <taxon>Nannocystales</taxon>
        <taxon>Nannocystaceae</taxon>
        <taxon>Nannocystis</taxon>
    </lineage>
</organism>
<evidence type="ECO:0000313" key="2">
    <source>
        <dbReference type="EMBL" id="MCY1009356.1"/>
    </source>
</evidence>
<dbReference type="Proteomes" id="UP001150924">
    <property type="component" value="Unassembled WGS sequence"/>
</dbReference>
<evidence type="ECO:0000313" key="3">
    <source>
        <dbReference type="Proteomes" id="UP001150924"/>
    </source>
</evidence>
<keyword evidence="3" id="KW-1185">Reference proteome</keyword>
<feature type="region of interest" description="Disordered" evidence="1">
    <location>
        <begin position="17"/>
        <end position="52"/>
    </location>
</feature>
<protein>
    <submittedName>
        <fullName evidence="2">Uncharacterized protein</fullName>
    </submittedName>
</protein>
<gene>
    <name evidence="2" type="ORF">OV079_28085</name>
</gene>
<name>A0A9X3IZB3_9BACT</name>
<proteinExistence type="predicted"/>
<dbReference type="AlphaFoldDB" id="A0A9X3IZB3"/>
<feature type="compositionally biased region" description="Basic residues" evidence="1">
    <location>
        <begin position="24"/>
        <end position="33"/>
    </location>
</feature>
<comment type="caution">
    <text evidence="2">The sequence shown here is derived from an EMBL/GenBank/DDBJ whole genome shotgun (WGS) entry which is preliminary data.</text>
</comment>
<reference evidence="2" key="1">
    <citation type="submission" date="2022-11" db="EMBL/GenBank/DDBJ databases">
        <title>Minimal conservation of predation-associated metabolite biosynthetic gene clusters underscores biosynthetic potential of Myxococcota including descriptions for ten novel species: Archangium lansinium sp. nov., Myxococcus landrumus sp. nov., Nannocystis bai.</title>
        <authorList>
            <person name="Ahearne A."/>
            <person name="Stevens C."/>
            <person name="Phillips K."/>
        </authorList>
    </citation>
    <scope>NUCLEOTIDE SEQUENCE</scope>
    <source>
        <strain evidence="2">Na p29</strain>
    </source>
</reference>
<dbReference type="RefSeq" id="WP_267772020.1">
    <property type="nucleotide sequence ID" value="NZ_JAPNKE010000002.1"/>
</dbReference>
<evidence type="ECO:0000256" key="1">
    <source>
        <dbReference type="SAM" id="MobiDB-lite"/>
    </source>
</evidence>
<feature type="compositionally biased region" description="Gly residues" evidence="1">
    <location>
        <begin position="40"/>
        <end position="52"/>
    </location>
</feature>
<dbReference type="EMBL" id="JAPNKE010000002">
    <property type="protein sequence ID" value="MCY1009356.1"/>
    <property type="molecule type" value="Genomic_DNA"/>
</dbReference>
<sequence length="52" mass="5013">MPMSGAPISVTSIVSAPLPVAPRSRMHASKAARKASLGRAGVGAGRGSAGSP</sequence>